<dbReference type="InterPro" id="IPR020583">
    <property type="entry name" value="Inositol_monoP_metal-BS"/>
</dbReference>
<comment type="catalytic activity">
    <reaction evidence="1 8">
        <text>a myo-inositol phosphate + H2O = myo-inositol + phosphate</text>
        <dbReference type="Rhea" id="RHEA:24056"/>
        <dbReference type="ChEBI" id="CHEBI:15377"/>
        <dbReference type="ChEBI" id="CHEBI:17268"/>
        <dbReference type="ChEBI" id="CHEBI:43474"/>
        <dbReference type="ChEBI" id="CHEBI:84139"/>
        <dbReference type="EC" id="3.1.3.25"/>
    </reaction>
</comment>
<dbReference type="InterPro" id="IPR000760">
    <property type="entry name" value="Inositol_monophosphatase-like"/>
</dbReference>
<evidence type="ECO:0000256" key="7">
    <source>
        <dbReference type="PIRSR" id="PIRSR600760-2"/>
    </source>
</evidence>
<keyword evidence="4 7" id="KW-0479">Metal-binding</keyword>
<dbReference type="GO" id="GO:0007165">
    <property type="term" value="P:signal transduction"/>
    <property type="evidence" value="ECO:0007669"/>
    <property type="project" value="TreeGrafter"/>
</dbReference>
<feature type="binding site" evidence="7">
    <location>
        <position position="63"/>
    </location>
    <ligand>
        <name>Mg(2+)</name>
        <dbReference type="ChEBI" id="CHEBI:18420"/>
        <label>1</label>
        <note>catalytic</note>
    </ligand>
</feature>
<dbReference type="PRINTS" id="PR00377">
    <property type="entry name" value="IMPHPHTASES"/>
</dbReference>
<evidence type="ECO:0000256" key="5">
    <source>
        <dbReference type="ARBA" id="ARBA00022801"/>
    </source>
</evidence>
<dbReference type="GO" id="GO:0046872">
    <property type="term" value="F:metal ion binding"/>
    <property type="evidence" value="ECO:0007669"/>
    <property type="project" value="UniProtKB-KW"/>
</dbReference>
<evidence type="ECO:0000256" key="4">
    <source>
        <dbReference type="ARBA" id="ARBA00022723"/>
    </source>
</evidence>
<feature type="binding site" evidence="7">
    <location>
        <position position="207"/>
    </location>
    <ligand>
        <name>Mg(2+)</name>
        <dbReference type="ChEBI" id="CHEBI:18420"/>
        <label>1</label>
        <note>catalytic</note>
    </ligand>
</feature>
<proteinExistence type="inferred from homology"/>
<keyword evidence="6 7" id="KW-0460">Magnesium</keyword>
<feature type="binding site" evidence="7">
    <location>
        <position position="83"/>
    </location>
    <ligand>
        <name>Mg(2+)</name>
        <dbReference type="ChEBI" id="CHEBI:18420"/>
        <label>1</label>
        <note>catalytic</note>
    </ligand>
</feature>
<dbReference type="Gene3D" id="3.30.540.10">
    <property type="entry name" value="Fructose-1,6-Bisphosphatase, subunit A, domain 1"/>
    <property type="match status" value="1"/>
</dbReference>
<dbReference type="EC" id="3.1.3.25" evidence="8"/>
<name>A0A4U8Q038_9FIRM</name>
<dbReference type="RefSeq" id="WP_138004087.1">
    <property type="nucleotide sequence ID" value="NZ_QGQD01000107.1"/>
</dbReference>
<dbReference type="EMBL" id="QGQD01000107">
    <property type="protein sequence ID" value="TLC97970.1"/>
    <property type="molecule type" value="Genomic_DNA"/>
</dbReference>
<dbReference type="PANTHER" id="PTHR20854">
    <property type="entry name" value="INOSITOL MONOPHOSPHATASE"/>
    <property type="match status" value="1"/>
</dbReference>
<dbReference type="STRING" id="180332.GCA_000797495_01739"/>
<keyword evidence="10" id="KW-1185">Reference proteome</keyword>
<evidence type="ECO:0000256" key="3">
    <source>
        <dbReference type="ARBA" id="ARBA00009759"/>
    </source>
</evidence>
<dbReference type="PROSITE" id="PS00630">
    <property type="entry name" value="IMP_2"/>
    <property type="match status" value="1"/>
</dbReference>
<dbReference type="PROSITE" id="PS00629">
    <property type="entry name" value="IMP_1"/>
    <property type="match status" value="1"/>
</dbReference>
<dbReference type="GO" id="GO:0008934">
    <property type="term" value="F:inositol monophosphate 1-phosphatase activity"/>
    <property type="evidence" value="ECO:0007669"/>
    <property type="project" value="InterPro"/>
</dbReference>
<dbReference type="Pfam" id="PF00459">
    <property type="entry name" value="Inositol_P"/>
    <property type="match status" value="1"/>
</dbReference>
<organism evidence="9 10">
    <name type="scientific">Robinsoniella peoriensis</name>
    <dbReference type="NCBI Taxonomy" id="180332"/>
    <lineage>
        <taxon>Bacteria</taxon>
        <taxon>Bacillati</taxon>
        <taxon>Bacillota</taxon>
        <taxon>Clostridia</taxon>
        <taxon>Lachnospirales</taxon>
        <taxon>Lachnospiraceae</taxon>
        <taxon>Robinsoniella</taxon>
    </lineage>
</organism>
<evidence type="ECO:0000256" key="6">
    <source>
        <dbReference type="ARBA" id="ARBA00022842"/>
    </source>
</evidence>
<comment type="caution">
    <text evidence="9">The sequence shown here is derived from an EMBL/GenBank/DDBJ whole genome shotgun (WGS) entry which is preliminary data.</text>
</comment>
<dbReference type="Proteomes" id="UP000306509">
    <property type="component" value="Unassembled WGS sequence"/>
</dbReference>
<dbReference type="FunFam" id="3.30.540.10:FF:000003">
    <property type="entry name" value="Inositol-1-monophosphatase"/>
    <property type="match status" value="1"/>
</dbReference>
<protein>
    <recommendedName>
        <fullName evidence="8">Inositol-1-monophosphatase</fullName>
        <ecNumber evidence="8">3.1.3.25</ecNumber>
    </recommendedName>
</protein>
<dbReference type="SUPFAM" id="SSF56655">
    <property type="entry name" value="Carbohydrate phosphatase"/>
    <property type="match status" value="1"/>
</dbReference>
<dbReference type="InterPro" id="IPR020550">
    <property type="entry name" value="Inositol_monophosphatase_CS"/>
</dbReference>
<reference evidence="9 10" key="1">
    <citation type="journal article" date="2019" name="Anaerobe">
        <title>Detection of Robinsoniella peoriensis in multiple bone samples of a trauma patient.</title>
        <authorList>
            <person name="Schrottner P."/>
            <person name="Hartwich K."/>
            <person name="Bunk B."/>
            <person name="Schober I."/>
            <person name="Helbig S."/>
            <person name="Rudolph W.W."/>
            <person name="Gunzer F."/>
        </authorList>
    </citation>
    <scope>NUCLEOTIDE SEQUENCE [LARGE SCALE GENOMIC DNA]</scope>
    <source>
        <strain evidence="9 10">DSM 106044</strain>
    </source>
</reference>
<evidence type="ECO:0000313" key="9">
    <source>
        <dbReference type="EMBL" id="TLC97970.1"/>
    </source>
</evidence>
<sequence length="255" mass="28179">MLTEIREIVKEAGQILRNAHAGSKNISEKSGYANFVTAFDCQIQEFLVERLKAVFPEAGFIGEENLMQEPLGEGYYFIIDPIDGTTNFIHDYHHSCISVGVAYQGKGFAGVVYNPYLDEMYWAKKGEGAYCNDGRLTVKDVSLEESIVAFGCARYNSEETDRSFDFAKKLYLQSHGIRNGGSSTLDICRIASGRNGLYFEMLLQPWDYAAASVILEEAGGVITTMDGTPITLDAPCSILAGSPVVWEESMGLWNK</sequence>
<dbReference type="GO" id="GO:0046854">
    <property type="term" value="P:phosphatidylinositol phosphate biosynthetic process"/>
    <property type="evidence" value="ECO:0007669"/>
    <property type="project" value="InterPro"/>
</dbReference>
<dbReference type="AlphaFoldDB" id="A0A4U8Q038"/>
<comment type="similarity">
    <text evidence="3 8">Belongs to the inositol monophosphatase superfamily.</text>
</comment>
<keyword evidence="5 8" id="KW-0378">Hydrolase</keyword>
<feature type="binding site" evidence="7">
    <location>
        <position position="80"/>
    </location>
    <ligand>
        <name>Mg(2+)</name>
        <dbReference type="ChEBI" id="CHEBI:18420"/>
        <label>1</label>
        <note>catalytic</note>
    </ligand>
</feature>
<dbReference type="InterPro" id="IPR033942">
    <property type="entry name" value="IMPase"/>
</dbReference>
<gene>
    <name evidence="9" type="primary">suhB</name>
    <name evidence="9" type="ORF">DSM106044_05338</name>
</gene>
<evidence type="ECO:0000256" key="2">
    <source>
        <dbReference type="ARBA" id="ARBA00001946"/>
    </source>
</evidence>
<comment type="cofactor">
    <cofactor evidence="2 7 8">
        <name>Mg(2+)</name>
        <dbReference type="ChEBI" id="CHEBI:18420"/>
    </cofactor>
</comment>
<evidence type="ECO:0000256" key="1">
    <source>
        <dbReference type="ARBA" id="ARBA00001033"/>
    </source>
</evidence>
<accession>A0A4U8Q038</accession>
<dbReference type="GO" id="GO:0006020">
    <property type="term" value="P:inositol metabolic process"/>
    <property type="evidence" value="ECO:0007669"/>
    <property type="project" value="TreeGrafter"/>
</dbReference>
<dbReference type="Gene3D" id="3.40.190.80">
    <property type="match status" value="1"/>
</dbReference>
<dbReference type="PANTHER" id="PTHR20854:SF4">
    <property type="entry name" value="INOSITOL-1-MONOPHOSPHATASE-RELATED"/>
    <property type="match status" value="1"/>
</dbReference>
<feature type="binding site" evidence="7">
    <location>
        <position position="82"/>
    </location>
    <ligand>
        <name>Mg(2+)</name>
        <dbReference type="ChEBI" id="CHEBI:18420"/>
        <label>1</label>
        <note>catalytic</note>
    </ligand>
</feature>
<dbReference type="CDD" id="cd01639">
    <property type="entry name" value="IMPase"/>
    <property type="match status" value="1"/>
</dbReference>
<evidence type="ECO:0000313" key="10">
    <source>
        <dbReference type="Proteomes" id="UP000306509"/>
    </source>
</evidence>
<evidence type="ECO:0000256" key="8">
    <source>
        <dbReference type="RuleBase" id="RU364068"/>
    </source>
</evidence>